<keyword evidence="1" id="KW-0812">Transmembrane</keyword>
<dbReference type="VEuPathDB" id="TrichDB:TVAGG3_0869040"/>
<dbReference type="RefSeq" id="XP_001326633.1">
    <property type="nucleotide sequence ID" value="XM_001326598.1"/>
</dbReference>
<dbReference type="KEGG" id="tva:4772398"/>
<feature type="transmembrane region" description="Helical" evidence="1">
    <location>
        <begin position="98"/>
        <end position="123"/>
    </location>
</feature>
<dbReference type="InParanoid" id="A2DYZ9"/>
<dbReference type="VEuPathDB" id="TrichDB:TVAG_256020"/>
<reference evidence="2" key="2">
    <citation type="journal article" date="2007" name="Science">
        <title>Draft genome sequence of the sexually transmitted pathogen Trichomonas vaginalis.</title>
        <authorList>
            <person name="Carlton J.M."/>
            <person name="Hirt R.P."/>
            <person name="Silva J.C."/>
            <person name="Delcher A.L."/>
            <person name="Schatz M."/>
            <person name="Zhao Q."/>
            <person name="Wortman J.R."/>
            <person name="Bidwell S.L."/>
            <person name="Alsmark U.C.M."/>
            <person name="Besteiro S."/>
            <person name="Sicheritz-Ponten T."/>
            <person name="Noel C.J."/>
            <person name="Dacks J.B."/>
            <person name="Foster P.G."/>
            <person name="Simillion C."/>
            <person name="Van de Peer Y."/>
            <person name="Miranda-Saavedra D."/>
            <person name="Barton G.J."/>
            <person name="Westrop G.D."/>
            <person name="Mueller S."/>
            <person name="Dessi D."/>
            <person name="Fiori P.L."/>
            <person name="Ren Q."/>
            <person name="Paulsen I."/>
            <person name="Zhang H."/>
            <person name="Bastida-Corcuera F.D."/>
            <person name="Simoes-Barbosa A."/>
            <person name="Brown M.T."/>
            <person name="Hayes R.D."/>
            <person name="Mukherjee M."/>
            <person name="Okumura C.Y."/>
            <person name="Schneider R."/>
            <person name="Smith A.J."/>
            <person name="Vanacova S."/>
            <person name="Villalvazo M."/>
            <person name="Haas B.J."/>
            <person name="Pertea M."/>
            <person name="Feldblyum T.V."/>
            <person name="Utterback T.R."/>
            <person name="Shu C.L."/>
            <person name="Osoegawa K."/>
            <person name="de Jong P.J."/>
            <person name="Hrdy I."/>
            <person name="Horvathova L."/>
            <person name="Zubacova Z."/>
            <person name="Dolezal P."/>
            <person name="Malik S.B."/>
            <person name="Logsdon J.M. Jr."/>
            <person name="Henze K."/>
            <person name="Gupta A."/>
            <person name="Wang C.C."/>
            <person name="Dunne R.L."/>
            <person name="Upcroft J.A."/>
            <person name="Upcroft P."/>
            <person name="White O."/>
            <person name="Salzberg S.L."/>
            <person name="Tang P."/>
            <person name="Chiu C.-H."/>
            <person name="Lee Y.-S."/>
            <person name="Embley T.M."/>
            <person name="Coombs G.H."/>
            <person name="Mottram J.C."/>
            <person name="Tachezy J."/>
            <person name="Fraser-Liggett C.M."/>
            <person name="Johnson P.J."/>
        </authorList>
    </citation>
    <scope>NUCLEOTIDE SEQUENCE [LARGE SCALE GENOMIC DNA]</scope>
    <source>
        <strain evidence="2">G3</strain>
    </source>
</reference>
<dbReference type="EMBL" id="DS113271">
    <property type="protein sequence ID" value="EAY14410.1"/>
    <property type="molecule type" value="Genomic_DNA"/>
</dbReference>
<protein>
    <submittedName>
        <fullName evidence="2">Uncharacterized protein</fullName>
    </submittedName>
</protein>
<proteinExistence type="predicted"/>
<organism evidence="2 3">
    <name type="scientific">Trichomonas vaginalis (strain ATCC PRA-98 / G3)</name>
    <dbReference type="NCBI Taxonomy" id="412133"/>
    <lineage>
        <taxon>Eukaryota</taxon>
        <taxon>Metamonada</taxon>
        <taxon>Parabasalia</taxon>
        <taxon>Trichomonadida</taxon>
        <taxon>Trichomonadidae</taxon>
        <taxon>Trichomonas</taxon>
    </lineage>
</organism>
<keyword evidence="1" id="KW-0472">Membrane</keyword>
<evidence type="ECO:0000256" key="1">
    <source>
        <dbReference type="SAM" id="Phobius"/>
    </source>
</evidence>
<sequence>MNRKVKGGHWSYFYIKRGLLEKSMYVKFNTTRKVSFYVGEGDHCPFMDSMPFYVSGPVSEQIADLPKLPATRKFPFAVRTDDDAIVQLHIYGKIGFGIYSTIFILIPGAACICALLYYSYVLYTKLPQRKKIHYSKKSRLGKR</sequence>
<evidence type="ECO:0000313" key="3">
    <source>
        <dbReference type="Proteomes" id="UP000001542"/>
    </source>
</evidence>
<keyword evidence="1" id="KW-1133">Transmembrane helix</keyword>
<name>A2DYZ9_TRIV3</name>
<reference evidence="2" key="1">
    <citation type="submission" date="2006-10" db="EMBL/GenBank/DDBJ databases">
        <authorList>
            <person name="Amadeo P."/>
            <person name="Zhao Q."/>
            <person name="Wortman J."/>
            <person name="Fraser-Liggett C."/>
            <person name="Carlton J."/>
        </authorList>
    </citation>
    <scope>NUCLEOTIDE SEQUENCE</scope>
    <source>
        <strain evidence="2">G3</strain>
    </source>
</reference>
<accession>A2DYZ9</accession>
<dbReference type="AlphaFoldDB" id="A2DYZ9"/>
<evidence type="ECO:0000313" key="2">
    <source>
        <dbReference type="EMBL" id="EAY14410.1"/>
    </source>
</evidence>
<gene>
    <name evidence="2" type="ORF">TVAG_256020</name>
</gene>
<dbReference type="Proteomes" id="UP000001542">
    <property type="component" value="Unassembled WGS sequence"/>
</dbReference>
<keyword evidence="3" id="KW-1185">Reference proteome</keyword>